<dbReference type="GO" id="GO:0031139">
    <property type="term" value="P:positive regulation of conjugation with cellular fusion"/>
    <property type="evidence" value="ECO:0007669"/>
    <property type="project" value="EnsemblFungi"/>
</dbReference>
<evidence type="ECO:0000256" key="2">
    <source>
        <dbReference type="ARBA" id="ARBA00004496"/>
    </source>
</evidence>
<comment type="similarity">
    <text evidence="3 9">Belongs to the SDS23 family.</text>
</comment>
<dbReference type="PROSITE" id="PS51371">
    <property type="entry name" value="CBS"/>
    <property type="match status" value="1"/>
</dbReference>
<dbReference type="AlphaFoldDB" id="A0A0G2DXL4"/>
<dbReference type="GO" id="GO:1900735">
    <property type="term" value="P:positive regulation of flocculation"/>
    <property type="evidence" value="ECO:0007669"/>
    <property type="project" value="EnsemblFungi"/>
</dbReference>
<accession>A0A0G2DXL4</accession>
<dbReference type="GO" id="GO:0051286">
    <property type="term" value="C:cell tip"/>
    <property type="evidence" value="ECO:0007669"/>
    <property type="project" value="EnsemblFungi"/>
</dbReference>
<keyword evidence="6 9" id="KW-0963">Cytoplasm</keyword>
<evidence type="ECO:0000256" key="6">
    <source>
        <dbReference type="ARBA" id="ARBA00022490"/>
    </source>
</evidence>
<comment type="subcellular location">
    <subcellularLocation>
        <location evidence="2 9">Cytoplasm</location>
    </subcellularLocation>
</comment>
<dbReference type="GO" id="GO:0004865">
    <property type="term" value="F:protein serine/threonine phosphatase inhibitor activity"/>
    <property type="evidence" value="ECO:0007669"/>
    <property type="project" value="EnsemblFungi"/>
</dbReference>
<keyword evidence="8 10" id="KW-0129">CBS domain</keyword>
<evidence type="ECO:0000256" key="4">
    <source>
        <dbReference type="ARBA" id="ARBA00014106"/>
    </source>
</evidence>
<evidence type="ECO:0000256" key="7">
    <source>
        <dbReference type="ARBA" id="ARBA00022737"/>
    </source>
</evidence>
<gene>
    <name evidence="13" type="ORF">UCRPC4_g06217</name>
</gene>
<evidence type="ECO:0000256" key="10">
    <source>
        <dbReference type="PROSITE-ProRule" id="PRU00703"/>
    </source>
</evidence>
<evidence type="ECO:0000313" key="14">
    <source>
        <dbReference type="Proteomes" id="UP000053317"/>
    </source>
</evidence>
<dbReference type="GO" id="GO:0005634">
    <property type="term" value="C:nucleus"/>
    <property type="evidence" value="ECO:0007669"/>
    <property type="project" value="EnsemblFungi"/>
</dbReference>
<evidence type="ECO:0000256" key="5">
    <source>
        <dbReference type="ARBA" id="ARBA00020584"/>
    </source>
</evidence>
<dbReference type="Pfam" id="PF00571">
    <property type="entry name" value="CBS"/>
    <property type="match status" value="2"/>
</dbReference>
<dbReference type="CDD" id="cd02205">
    <property type="entry name" value="CBS_pair_SF"/>
    <property type="match status" value="1"/>
</dbReference>
<dbReference type="PIRSF" id="PIRSF018148">
    <property type="entry name" value="UCP018148_CBS_YBR214w"/>
    <property type="match status" value="1"/>
</dbReference>
<name>A0A0G2DXL4_PHACM</name>
<evidence type="ECO:0000259" key="12">
    <source>
        <dbReference type="PROSITE" id="PS51371"/>
    </source>
</evidence>
<comment type="caution">
    <text evidence="13">The sequence shown here is derived from an EMBL/GenBank/DDBJ whole genome shotgun (WGS) entry which is preliminary data.</text>
</comment>
<evidence type="ECO:0000256" key="1">
    <source>
        <dbReference type="ARBA" id="ARBA00002656"/>
    </source>
</evidence>
<comment type="function">
    <text evidence="1 9">Involved in DNA replication and cell separation.</text>
</comment>
<feature type="region of interest" description="Disordered" evidence="11">
    <location>
        <begin position="403"/>
        <end position="437"/>
    </location>
</feature>
<keyword evidence="14" id="KW-1185">Reference proteome</keyword>
<evidence type="ECO:0000256" key="9">
    <source>
        <dbReference type="PIRNR" id="PIRNR018148"/>
    </source>
</evidence>
<sequence>MNNPPPSKPADPRFAGRDWRTIKVSELVNPDDLRFVEADTTVEAATNLLVDSGAPLLLIRETPQSQSVIGTFDYTDLNAYLLLVVGLAHPDEAHIAGYNEIARKAKEGSKMSLKNIEDIGSKSDPLVFIADTGDLSKAVEIFGGGVHRIVVVEEGTQKAVGILSQSRLVRFLWENVRAFPVLEQLYHQNLRDLRIGGQQPIGINGDKPLAEALTLLLNEGISSLAVLDNARNVIGNISTVDVKLLTKSSSIPLLHNTCIHFISVILSTRGMEEGKDSFPVFHVTPLSTLAHTVAKLVATKAHRMWITDPQSPSSSAPPTPSASHASLVPTTSHSSASPANPSNSSTPSTSSIPATPPSATTPFIAPSGPSISASALSGSMLSGHLVGVISLTDVLNLFARASGLQPRDPSETRQARRRSSSSSARKSVDFSFLKGQK</sequence>
<dbReference type="GO" id="GO:0042149">
    <property type="term" value="P:cellular response to glucose starvation"/>
    <property type="evidence" value="ECO:0007669"/>
    <property type="project" value="UniProtKB-UniRule"/>
</dbReference>
<dbReference type="InterPro" id="IPR050511">
    <property type="entry name" value="AMPK_gamma/SDS23_families"/>
</dbReference>
<dbReference type="OrthoDB" id="449052at2759"/>
<dbReference type="EMBL" id="LCWF01000179">
    <property type="protein sequence ID" value="KKY15652.1"/>
    <property type="molecule type" value="Genomic_DNA"/>
</dbReference>
<dbReference type="GO" id="GO:1902472">
    <property type="term" value="P:regulation of mitotic cytokinesis, division site positioning"/>
    <property type="evidence" value="ECO:0007669"/>
    <property type="project" value="EnsemblFungi"/>
</dbReference>
<dbReference type="Gene3D" id="3.10.580.10">
    <property type="entry name" value="CBS-domain"/>
    <property type="match status" value="2"/>
</dbReference>
<feature type="compositionally biased region" description="Low complexity" evidence="11">
    <location>
        <begin position="321"/>
        <end position="365"/>
    </location>
</feature>
<reference evidence="13 14" key="1">
    <citation type="submission" date="2015-05" db="EMBL/GenBank/DDBJ databases">
        <title>Distinctive expansion of gene families associated with plant cell wall degradation and secondary metabolism in the genomes of grapevine trunk pathogens.</title>
        <authorList>
            <person name="Lawrence D.P."/>
            <person name="Travadon R."/>
            <person name="Rolshausen P.E."/>
            <person name="Baumgartner K."/>
        </authorList>
    </citation>
    <scope>NUCLEOTIDE SEQUENCE [LARGE SCALE GENOMIC DNA]</scope>
    <source>
        <strain evidence="13">UCRPC4</strain>
    </source>
</reference>
<protein>
    <recommendedName>
        <fullName evidence="4">Protein SDS23</fullName>
    </recommendedName>
    <alternativeName>
        <fullName evidence="5">Protein sds23</fullName>
    </alternativeName>
</protein>
<proteinExistence type="inferred from homology"/>
<evidence type="ECO:0000256" key="3">
    <source>
        <dbReference type="ARBA" id="ARBA00006624"/>
    </source>
</evidence>
<reference evidence="13 14" key="2">
    <citation type="submission" date="2015-05" db="EMBL/GenBank/DDBJ databases">
        <authorList>
            <person name="Morales-Cruz A."/>
            <person name="Amrine K.C."/>
            <person name="Cantu D."/>
        </authorList>
    </citation>
    <scope>NUCLEOTIDE SEQUENCE [LARGE SCALE GENOMIC DNA]</scope>
    <source>
        <strain evidence="13">UCRPC4</strain>
    </source>
</reference>
<dbReference type="GO" id="GO:0045842">
    <property type="term" value="P:positive regulation of mitotic metaphase/anaphase transition"/>
    <property type="evidence" value="ECO:0007669"/>
    <property type="project" value="EnsemblFungi"/>
</dbReference>
<dbReference type="SMART" id="SM00116">
    <property type="entry name" value="CBS"/>
    <property type="match status" value="3"/>
</dbReference>
<feature type="region of interest" description="Disordered" evidence="11">
    <location>
        <begin position="308"/>
        <end position="365"/>
    </location>
</feature>
<dbReference type="GO" id="GO:2001211">
    <property type="term" value="P:negative regulation of isopentenyl diphosphate biosynthetic process, mevalonate pathway"/>
    <property type="evidence" value="ECO:0007669"/>
    <property type="project" value="EnsemblFungi"/>
</dbReference>
<feature type="domain" description="CBS" evidence="12">
    <location>
        <begin position="120"/>
        <end position="179"/>
    </location>
</feature>
<evidence type="ECO:0000256" key="8">
    <source>
        <dbReference type="ARBA" id="ARBA00023122"/>
    </source>
</evidence>
<dbReference type="InterPro" id="IPR000644">
    <property type="entry name" value="CBS_dom"/>
</dbReference>
<evidence type="ECO:0000313" key="13">
    <source>
        <dbReference type="EMBL" id="KKY15652.1"/>
    </source>
</evidence>
<dbReference type="PANTHER" id="PTHR13780">
    <property type="entry name" value="AMP-ACTIVATED PROTEIN KINASE, GAMMA REGULATORY SUBUNIT"/>
    <property type="match status" value="1"/>
</dbReference>
<organism evidence="13 14">
    <name type="scientific">Phaeomoniella chlamydospora</name>
    <name type="common">Phaeoacremonium chlamydosporum</name>
    <dbReference type="NCBI Taxonomy" id="158046"/>
    <lineage>
        <taxon>Eukaryota</taxon>
        <taxon>Fungi</taxon>
        <taxon>Dikarya</taxon>
        <taxon>Ascomycota</taxon>
        <taxon>Pezizomycotina</taxon>
        <taxon>Eurotiomycetes</taxon>
        <taxon>Chaetothyriomycetidae</taxon>
        <taxon>Phaeomoniellales</taxon>
        <taxon>Phaeomoniellaceae</taxon>
        <taxon>Phaeomoniella</taxon>
    </lineage>
</organism>
<dbReference type="InterPro" id="IPR016711">
    <property type="entry name" value="Ssd23"/>
</dbReference>
<dbReference type="Proteomes" id="UP000053317">
    <property type="component" value="Unassembled WGS sequence"/>
</dbReference>
<evidence type="ECO:0000256" key="11">
    <source>
        <dbReference type="SAM" id="MobiDB-lite"/>
    </source>
</evidence>
<dbReference type="InterPro" id="IPR046342">
    <property type="entry name" value="CBS_dom_sf"/>
</dbReference>
<dbReference type="GO" id="GO:0005829">
    <property type="term" value="C:cytosol"/>
    <property type="evidence" value="ECO:0007669"/>
    <property type="project" value="EnsemblFungi"/>
</dbReference>
<dbReference type="PANTHER" id="PTHR13780:SF36">
    <property type="entry name" value="CBS DOMAIN-CONTAINING PROTEIN"/>
    <property type="match status" value="1"/>
</dbReference>
<keyword evidence="7" id="KW-0677">Repeat</keyword>
<dbReference type="SUPFAM" id="SSF54631">
    <property type="entry name" value="CBS-domain pair"/>
    <property type="match status" value="2"/>
</dbReference>